<feature type="domain" description="TonB-dependent receptor plug" evidence="7">
    <location>
        <begin position="130"/>
        <end position="216"/>
    </location>
</feature>
<dbReference type="InterPro" id="IPR012910">
    <property type="entry name" value="Plug_dom"/>
</dbReference>
<dbReference type="SUPFAM" id="SSF49464">
    <property type="entry name" value="Carboxypeptidase regulatory domain-like"/>
    <property type="match status" value="1"/>
</dbReference>
<dbReference type="Pfam" id="PF07715">
    <property type="entry name" value="Plug"/>
    <property type="match status" value="1"/>
</dbReference>
<evidence type="ECO:0000313" key="9">
    <source>
        <dbReference type="Proteomes" id="UP000824202"/>
    </source>
</evidence>
<evidence type="ECO:0000256" key="1">
    <source>
        <dbReference type="ARBA" id="ARBA00004442"/>
    </source>
</evidence>
<dbReference type="SUPFAM" id="SSF56935">
    <property type="entry name" value="Porins"/>
    <property type="match status" value="1"/>
</dbReference>
<dbReference type="Gene3D" id="2.170.130.10">
    <property type="entry name" value="TonB-dependent receptor, plug domain"/>
    <property type="match status" value="1"/>
</dbReference>
<feature type="signal peptide" evidence="5">
    <location>
        <begin position="1"/>
        <end position="23"/>
    </location>
</feature>
<dbReference type="Pfam" id="PF13715">
    <property type="entry name" value="CarbopepD_reg_2"/>
    <property type="match status" value="1"/>
</dbReference>
<dbReference type="EMBL" id="DXFT01000187">
    <property type="protein sequence ID" value="HIX04338.1"/>
    <property type="molecule type" value="Genomic_DNA"/>
</dbReference>
<dbReference type="Gene3D" id="2.60.40.1120">
    <property type="entry name" value="Carboxypeptidase-like, regulatory domain"/>
    <property type="match status" value="1"/>
</dbReference>
<keyword evidence="3" id="KW-0998">Cell outer membrane</keyword>
<reference evidence="8" key="1">
    <citation type="journal article" date="2021" name="PeerJ">
        <title>Extensive microbial diversity within the chicken gut microbiome revealed by metagenomics and culture.</title>
        <authorList>
            <person name="Gilroy R."/>
            <person name="Ravi A."/>
            <person name="Getino M."/>
            <person name="Pursley I."/>
            <person name="Horton D.L."/>
            <person name="Alikhan N.F."/>
            <person name="Baker D."/>
            <person name="Gharbi K."/>
            <person name="Hall N."/>
            <person name="Watson M."/>
            <person name="Adriaenssens E.M."/>
            <person name="Foster-Nyarko E."/>
            <person name="Jarju S."/>
            <person name="Secka A."/>
            <person name="Antonio M."/>
            <person name="Oren A."/>
            <person name="Chaudhuri R.R."/>
            <person name="La Ragione R."/>
            <person name="Hildebrand F."/>
            <person name="Pallen M.J."/>
        </authorList>
    </citation>
    <scope>NUCLEOTIDE SEQUENCE</scope>
    <source>
        <strain evidence="8">23274</strain>
    </source>
</reference>
<dbReference type="PANTHER" id="PTHR40980">
    <property type="entry name" value="PLUG DOMAIN-CONTAINING PROTEIN"/>
    <property type="match status" value="1"/>
</dbReference>
<comment type="caution">
    <text evidence="8">The sequence shown here is derived from an EMBL/GenBank/DDBJ whole genome shotgun (WGS) entry which is preliminary data.</text>
</comment>
<feature type="chain" id="PRO_5038431981" evidence="5">
    <location>
        <begin position="24"/>
        <end position="896"/>
    </location>
</feature>
<dbReference type="InterPro" id="IPR036942">
    <property type="entry name" value="Beta-barrel_TonB_sf"/>
</dbReference>
<protein>
    <submittedName>
        <fullName evidence="8">TonB-dependent receptor</fullName>
    </submittedName>
</protein>
<evidence type="ECO:0000313" key="8">
    <source>
        <dbReference type="EMBL" id="HIX04338.1"/>
    </source>
</evidence>
<evidence type="ECO:0000256" key="5">
    <source>
        <dbReference type="SAM" id="SignalP"/>
    </source>
</evidence>
<keyword evidence="2 4" id="KW-0472">Membrane</keyword>
<dbReference type="Proteomes" id="UP000824202">
    <property type="component" value="Unassembled WGS sequence"/>
</dbReference>
<feature type="domain" description="TonB-dependent receptor-like beta-barrel" evidence="6">
    <location>
        <begin position="420"/>
        <end position="858"/>
    </location>
</feature>
<keyword evidence="4" id="KW-0798">TonB box</keyword>
<dbReference type="InterPro" id="IPR000531">
    <property type="entry name" value="Beta-barrel_TonB"/>
</dbReference>
<evidence type="ECO:0000256" key="3">
    <source>
        <dbReference type="ARBA" id="ARBA00023237"/>
    </source>
</evidence>
<evidence type="ECO:0000256" key="2">
    <source>
        <dbReference type="ARBA" id="ARBA00023136"/>
    </source>
</evidence>
<comment type="similarity">
    <text evidence="4">Belongs to the TonB-dependent receptor family.</text>
</comment>
<dbReference type="AlphaFoldDB" id="A0A9D1V1Q0"/>
<keyword evidence="8" id="KW-0675">Receptor</keyword>
<dbReference type="Pfam" id="PF00593">
    <property type="entry name" value="TonB_dep_Rec_b-barrel"/>
    <property type="match status" value="1"/>
</dbReference>
<evidence type="ECO:0000256" key="4">
    <source>
        <dbReference type="RuleBase" id="RU003357"/>
    </source>
</evidence>
<evidence type="ECO:0000259" key="6">
    <source>
        <dbReference type="Pfam" id="PF00593"/>
    </source>
</evidence>
<dbReference type="GO" id="GO:0009279">
    <property type="term" value="C:cell outer membrane"/>
    <property type="evidence" value="ECO:0007669"/>
    <property type="project" value="UniProtKB-SubCell"/>
</dbReference>
<gene>
    <name evidence="8" type="ORF">H9863_09545</name>
</gene>
<dbReference type="Gene3D" id="2.40.170.20">
    <property type="entry name" value="TonB-dependent receptor, beta-barrel domain"/>
    <property type="match status" value="1"/>
</dbReference>
<sequence>MKRFGLILLTFYFLLGGITVASAQTGAISGIILDKTTKEPLVGATVQVVGTTLGIAADLDGKYYLSLEPGTYTLQVRFVGYKDIVRENVNVQGETVLNFEMETDAEVLGEVKVRGKKNRENERVLQLERQEASIAIENIGAKEMSLKGASNVQEGVKKITGISIAGAGQLIVRGLGDRYSTTTLNGLPIASPNPDNKLIPLDLFPSSTVQNITVSKVYEVSTFADYSGAHIDIGTKTAGGTDFLSLGVSTGAAFNTIGKDFYFSDRQGNLLKTGNLDHAYLDMSYADFREVVRERDIFGTSFAIDNKTALPDWGANIGWGKTFGKFDILLSFGTGKSRQILEDAFVQQLTAQGNTLNYFDYNKYTTELKVAGLAGLGYRFRDNDHINYTMFYARNAIDEYMERQGFDSEGVSLKGSNSIYHAYSLLNNQLSGHHEFGEHWELDWAGSYGKTGSDEPDRRQVMFRYDEGTGDLSLFTLNQQETMRYFGELNEKEGVGDLKGVYKFGENNRVRAGVTYKHKTRDFMSANFYYNLDNLSAPTIEDIYHTDGYLNFGNVENGNITINRSYQLRNQYSALSESYAGFAEVDFYPIPSLLINVGVRYEYVKQSVDYYTDLSIAAKATLDKGDIFPALNVKYTFDDRNTLRFALSRTVTRPAFVEMAPFLYRESYGSAAIRGNADIQNGYNINVDLRYDHFIPNSSDMFSVGLYFKKLNDPIERVQGAEGGSTVHTFRNSDSGIAMGIELEFRKELFKDFRLGVNGSYMYTDVKLPSGGGIYTDNQRALQGASPYLVNADISYAPYFKEVNQMILALVYNVQGPRIHSIGIYGLGDNKQLSLHTLDFVGSYSFAKHWTAQLSVKDLLNSKVRFRQDVPEVDDKIMVESYRPGTNFEVGISYKF</sequence>
<dbReference type="InterPro" id="IPR037066">
    <property type="entry name" value="Plug_dom_sf"/>
</dbReference>
<accession>A0A9D1V1Q0</accession>
<organism evidence="8 9">
    <name type="scientific">Candidatus Odoribacter faecigallinarum</name>
    <dbReference type="NCBI Taxonomy" id="2838706"/>
    <lineage>
        <taxon>Bacteria</taxon>
        <taxon>Pseudomonadati</taxon>
        <taxon>Bacteroidota</taxon>
        <taxon>Bacteroidia</taxon>
        <taxon>Bacteroidales</taxon>
        <taxon>Odoribacteraceae</taxon>
        <taxon>Odoribacter</taxon>
    </lineage>
</organism>
<comment type="subcellular location">
    <subcellularLocation>
        <location evidence="1 4">Cell outer membrane</location>
    </subcellularLocation>
</comment>
<reference evidence="8" key="2">
    <citation type="submission" date="2021-04" db="EMBL/GenBank/DDBJ databases">
        <authorList>
            <person name="Gilroy R."/>
        </authorList>
    </citation>
    <scope>NUCLEOTIDE SEQUENCE</scope>
    <source>
        <strain evidence="8">23274</strain>
    </source>
</reference>
<dbReference type="InterPro" id="IPR008969">
    <property type="entry name" value="CarboxyPept-like_regulatory"/>
</dbReference>
<keyword evidence="5" id="KW-0732">Signal</keyword>
<name>A0A9D1V1Q0_9BACT</name>
<proteinExistence type="inferred from homology"/>
<dbReference type="PANTHER" id="PTHR40980:SF5">
    <property type="entry name" value="TONB-DEPENDENT RECEPTOR"/>
    <property type="match status" value="1"/>
</dbReference>
<evidence type="ECO:0000259" key="7">
    <source>
        <dbReference type="Pfam" id="PF07715"/>
    </source>
</evidence>